<comment type="caution">
    <text evidence="12">The sequence shown here is derived from an EMBL/GenBank/DDBJ whole genome shotgun (WGS) entry which is preliminary data.</text>
</comment>
<keyword evidence="9" id="KW-1208">Phospholipid metabolism</keyword>
<accession>A0A1J5U0S8</accession>
<keyword evidence="5 11" id="KW-0472">Membrane</keyword>
<dbReference type="GO" id="GO:0004609">
    <property type="term" value="F:phosphatidylserine decarboxylase activity"/>
    <property type="evidence" value="ECO:0007669"/>
    <property type="project" value="UniProtKB-EC"/>
</dbReference>
<keyword evidence="6" id="KW-0865">Zymogen</keyword>
<keyword evidence="2" id="KW-0444">Lipid biosynthesis</keyword>
<evidence type="ECO:0000256" key="3">
    <source>
        <dbReference type="ARBA" id="ARBA00022793"/>
    </source>
</evidence>
<reference evidence="12" key="1">
    <citation type="submission" date="2016-10" db="EMBL/GenBank/DDBJ databases">
        <title>Sequence of Gallionella enrichment culture.</title>
        <authorList>
            <person name="Poehlein A."/>
            <person name="Muehling M."/>
            <person name="Daniel R."/>
        </authorList>
    </citation>
    <scope>NUCLEOTIDE SEQUENCE</scope>
</reference>
<dbReference type="Pfam" id="PF02666">
    <property type="entry name" value="PS_Dcarbxylase"/>
    <property type="match status" value="1"/>
</dbReference>
<evidence type="ECO:0000256" key="4">
    <source>
        <dbReference type="ARBA" id="ARBA00023098"/>
    </source>
</evidence>
<evidence type="ECO:0000256" key="7">
    <source>
        <dbReference type="ARBA" id="ARBA00023209"/>
    </source>
</evidence>
<dbReference type="PANTHER" id="PTHR35809">
    <property type="entry name" value="ARCHAETIDYLSERINE DECARBOXYLASE PROENZYME-RELATED"/>
    <property type="match status" value="1"/>
</dbReference>
<dbReference type="NCBIfam" id="TIGR00164">
    <property type="entry name" value="AS_decarb"/>
    <property type="match status" value="1"/>
</dbReference>
<evidence type="ECO:0000256" key="1">
    <source>
        <dbReference type="ARBA" id="ARBA00022475"/>
    </source>
</evidence>
<keyword evidence="1" id="KW-1003">Cell membrane</keyword>
<dbReference type="InterPro" id="IPR033175">
    <property type="entry name" value="PSD-A"/>
</dbReference>
<dbReference type="EC" id="4.1.1.65" evidence="12"/>
<dbReference type="HAMAP" id="MF_00664">
    <property type="entry name" value="PS_decarb_PSD_A"/>
    <property type="match status" value="1"/>
</dbReference>
<evidence type="ECO:0000256" key="9">
    <source>
        <dbReference type="ARBA" id="ARBA00023264"/>
    </source>
</evidence>
<keyword evidence="7" id="KW-0594">Phospholipid biosynthesis</keyword>
<dbReference type="NCBIfam" id="NF003678">
    <property type="entry name" value="PRK05305.1-2"/>
    <property type="match status" value="1"/>
</dbReference>
<evidence type="ECO:0000256" key="10">
    <source>
        <dbReference type="ARBA" id="ARBA00023317"/>
    </source>
</evidence>
<keyword evidence="8 12" id="KW-0456">Lyase</keyword>
<sequence length="212" mass="23583">MNNYPHPIIAREGWPFLAISLVLAVAATVWCAVWSIPMWIIFVFVLQFFRDPPREIPQQAGVVLSPADGRVIKVERTQDPYAQRDAILVSVFMNVFNVHSNRSPVDGKVEKIEYFPGKFVNADLDKASAENERNAVVLKTDDGQTVTFVQVAGLIARRILCYINAGDTLTRGQRYGFIRFGSRVDVYLPLTATVKVAIGDKVSATTTILAKL</sequence>
<evidence type="ECO:0000256" key="8">
    <source>
        <dbReference type="ARBA" id="ARBA00023239"/>
    </source>
</evidence>
<name>A0A1J5U0S8_9ZZZZ</name>
<evidence type="ECO:0000313" key="12">
    <source>
        <dbReference type="EMBL" id="OIR19628.1"/>
    </source>
</evidence>
<dbReference type="EMBL" id="MLJW01000001">
    <property type="protein sequence ID" value="OIR19628.1"/>
    <property type="molecule type" value="Genomic_DNA"/>
</dbReference>
<protein>
    <submittedName>
        <fullName evidence="12">Phosphatidylserine decarboxylase proenzyme</fullName>
        <ecNumber evidence="12">4.1.1.65</ecNumber>
    </submittedName>
</protein>
<organism evidence="12">
    <name type="scientific">mine drainage metagenome</name>
    <dbReference type="NCBI Taxonomy" id="410659"/>
    <lineage>
        <taxon>unclassified sequences</taxon>
        <taxon>metagenomes</taxon>
        <taxon>ecological metagenomes</taxon>
    </lineage>
</organism>
<keyword evidence="3" id="KW-0210">Decarboxylase</keyword>
<keyword evidence="4" id="KW-0443">Lipid metabolism</keyword>
<dbReference type="InterPro" id="IPR003817">
    <property type="entry name" value="PS_Dcarbxylase"/>
</dbReference>
<dbReference type="PANTHER" id="PTHR35809:SF1">
    <property type="entry name" value="ARCHAETIDYLSERINE DECARBOXYLASE PROENZYME-RELATED"/>
    <property type="match status" value="1"/>
</dbReference>
<dbReference type="GO" id="GO:0008654">
    <property type="term" value="P:phospholipid biosynthetic process"/>
    <property type="evidence" value="ECO:0007669"/>
    <property type="project" value="UniProtKB-KW"/>
</dbReference>
<keyword evidence="11" id="KW-1133">Transmembrane helix</keyword>
<evidence type="ECO:0000256" key="2">
    <source>
        <dbReference type="ARBA" id="ARBA00022516"/>
    </source>
</evidence>
<gene>
    <name evidence="12" type="primary">psd_1</name>
    <name evidence="12" type="ORF">GALL_05100</name>
</gene>
<evidence type="ECO:0000256" key="5">
    <source>
        <dbReference type="ARBA" id="ARBA00023136"/>
    </source>
</evidence>
<evidence type="ECO:0000256" key="6">
    <source>
        <dbReference type="ARBA" id="ARBA00023145"/>
    </source>
</evidence>
<dbReference type="NCBIfam" id="NF003685">
    <property type="entry name" value="PRK05305.2-5"/>
    <property type="match status" value="1"/>
</dbReference>
<keyword evidence="10" id="KW-0670">Pyruvate</keyword>
<feature type="transmembrane region" description="Helical" evidence="11">
    <location>
        <begin position="16"/>
        <end position="49"/>
    </location>
</feature>
<dbReference type="NCBIfam" id="NF003680">
    <property type="entry name" value="PRK05305.1-5"/>
    <property type="match status" value="1"/>
</dbReference>
<keyword evidence="11" id="KW-0812">Transmembrane</keyword>
<evidence type="ECO:0000256" key="11">
    <source>
        <dbReference type="SAM" id="Phobius"/>
    </source>
</evidence>
<dbReference type="AlphaFoldDB" id="A0A1J5U0S8"/>
<proteinExistence type="inferred from homology"/>